<dbReference type="GO" id="GO:0019556">
    <property type="term" value="P:L-histidine catabolic process to glutamate and formamide"/>
    <property type="evidence" value="ECO:0007669"/>
    <property type="project" value="InterPro"/>
</dbReference>
<dbReference type="PANTHER" id="PTHR42752">
    <property type="entry name" value="IMIDAZOLONEPROPIONASE"/>
    <property type="match status" value="1"/>
</dbReference>
<dbReference type="InterPro" id="IPR005920">
    <property type="entry name" value="HutI"/>
</dbReference>
<evidence type="ECO:0000313" key="3">
    <source>
        <dbReference type="EMBL" id="VDI75746.1"/>
    </source>
</evidence>
<dbReference type="EC" id="3.5.2.7" evidence="3"/>
<dbReference type="InterPro" id="IPR011059">
    <property type="entry name" value="Metal-dep_hydrolase_composite"/>
</dbReference>
<dbReference type="OrthoDB" id="194468at2759"/>
<reference evidence="3" key="1">
    <citation type="submission" date="2018-11" db="EMBL/GenBank/DDBJ databases">
        <authorList>
            <person name="Alioto T."/>
            <person name="Alioto T."/>
        </authorList>
    </citation>
    <scope>NUCLEOTIDE SEQUENCE</scope>
</reference>
<proteinExistence type="predicted"/>
<dbReference type="GO" id="GO:0050480">
    <property type="term" value="F:imidazolonepropionase activity"/>
    <property type="evidence" value="ECO:0007669"/>
    <property type="project" value="UniProtKB-EC"/>
</dbReference>
<dbReference type="SUPFAM" id="SSF51338">
    <property type="entry name" value="Composite domain of metallo-dependent hydrolases"/>
    <property type="match status" value="1"/>
</dbReference>
<sequence length="301" mass="34715">MSQYKLLVRSAKQVVTVRNDGAKVVCGKDMQAVDIIDGDDNDGVNILISKSGKIEFVGKKSKFEEKYKNLTVDVEIDATGKCVIPGLVDAHTHPVWAGDRVHEFAMKMTCYFFQKLKQIELIIKFGNNDIKKISLENLYPLVPVLNRLYSLLSTHQHVRLEYHGNKQLCTTLMLHTRKRMLQYVDLAMEKNNKDVVHGLGDIFLRQKVPTAKNSSDIVKHTSFPYCNIQLKDRLEHTRNIDLKKFIYRSMFNLLWFIEVVDIVKSQIYIDVTHENFDVASLYQLQKHKPSTLIKSISMKTL</sequence>
<evidence type="ECO:0000313" key="4">
    <source>
        <dbReference type="Proteomes" id="UP000596742"/>
    </source>
</evidence>
<gene>
    <name evidence="3" type="ORF">MGAL_10B002259</name>
</gene>
<accession>A0A8B6HA19</accession>
<name>A0A8B6HA19_MYTGA</name>
<keyword evidence="4" id="KW-1185">Reference proteome</keyword>
<dbReference type="Gene3D" id="2.30.40.10">
    <property type="entry name" value="Urease, subunit C, domain 1"/>
    <property type="match status" value="1"/>
</dbReference>
<dbReference type="AlphaFoldDB" id="A0A8B6HA19"/>
<keyword evidence="2 3" id="KW-0378">Hydrolase</keyword>
<dbReference type="PANTHER" id="PTHR42752:SF1">
    <property type="entry name" value="IMIDAZOLONEPROPIONASE-RELATED"/>
    <property type="match status" value="1"/>
</dbReference>
<dbReference type="EMBL" id="UYJE01009696">
    <property type="protein sequence ID" value="VDI75746.1"/>
    <property type="molecule type" value="Genomic_DNA"/>
</dbReference>
<dbReference type="GO" id="GO:0046872">
    <property type="term" value="F:metal ion binding"/>
    <property type="evidence" value="ECO:0007669"/>
    <property type="project" value="UniProtKB-KW"/>
</dbReference>
<keyword evidence="1" id="KW-0479">Metal-binding</keyword>
<protein>
    <submittedName>
        <fullName evidence="3">Imidazolonepropionase</fullName>
        <ecNumber evidence="3">3.5.2.7</ecNumber>
    </submittedName>
</protein>
<dbReference type="GO" id="GO:0005737">
    <property type="term" value="C:cytoplasm"/>
    <property type="evidence" value="ECO:0007669"/>
    <property type="project" value="InterPro"/>
</dbReference>
<dbReference type="Proteomes" id="UP000596742">
    <property type="component" value="Unassembled WGS sequence"/>
</dbReference>
<evidence type="ECO:0000256" key="1">
    <source>
        <dbReference type="ARBA" id="ARBA00022723"/>
    </source>
</evidence>
<organism evidence="3 4">
    <name type="scientific">Mytilus galloprovincialis</name>
    <name type="common">Mediterranean mussel</name>
    <dbReference type="NCBI Taxonomy" id="29158"/>
    <lineage>
        <taxon>Eukaryota</taxon>
        <taxon>Metazoa</taxon>
        <taxon>Spiralia</taxon>
        <taxon>Lophotrochozoa</taxon>
        <taxon>Mollusca</taxon>
        <taxon>Bivalvia</taxon>
        <taxon>Autobranchia</taxon>
        <taxon>Pteriomorphia</taxon>
        <taxon>Mytilida</taxon>
        <taxon>Mytiloidea</taxon>
        <taxon>Mytilidae</taxon>
        <taxon>Mytilinae</taxon>
        <taxon>Mytilus</taxon>
    </lineage>
</organism>
<comment type="caution">
    <text evidence="3">The sequence shown here is derived from an EMBL/GenBank/DDBJ whole genome shotgun (WGS) entry which is preliminary data.</text>
</comment>
<evidence type="ECO:0000256" key="2">
    <source>
        <dbReference type="ARBA" id="ARBA00022801"/>
    </source>
</evidence>